<comment type="subcellular location">
    <subcellularLocation>
        <location evidence="1">Cell inner membrane</location>
        <topology evidence="1">Multi-pass membrane protein</topology>
    </subcellularLocation>
    <subcellularLocation>
        <location evidence="8">Cell membrane</location>
        <topology evidence="8">Multi-pass membrane protein</topology>
    </subcellularLocation>
</comment>
<dbReference type="Proteomes" id="UP000704176">
    <property type="component" value="Unassembled WGS sequence"/>
</dbReference>
<accession>A0ABS7VJJ0</accession>
<protein>
    <submittedName>
        <fullName evidence="10">Iron ABC transporter permease</fullName>
    </submittedName>
</protein>
<feature type="transmembrane region" description="Helical" evidence="8">
    <location>
        <begin position="523"/>
        <end position="542"/>
    </location>
</feature>
<reference evidence="10 11" key="1">
    <citation type="submission" date="2021-09" db="EMBL/GenBank/DDBJ databases">
        <title>The complete genome sequence of a new microorganism.</title>
        <authorList>
            <person name="Zi Z."/>
        </authorList>
    </citation>
    <scope>NUCLEOTIDE SEQUENCE [LARGE SCALE GENOMIC DNA]</scope>
    <source>
        <strain evidence="10 11">WGZ8</strain>
    </source>
</reference>
<feature type="transmembrane region" description="Helical" evidence="8">
    <location>
        <begin position="191"/>
        <end position="216"/>
    </location>
</feature>
<evidence type="ECO:0000256" key="1">
    <source>
        <dbReference type="ARBA" id="ARBA00004429"/>
    </source>
</evidence>
<feature type="transmembrane region" description="Helical" evidence="8">
    <location>
        <begin position="143"/>
        <end position="170"/>
    </location>
</feature>
<sequence length="551" mass="59196">MMTKRIRFELWTCVLIAAWAIVFLLLIWPLSSILKASLIDNETGTFSLVHYVEIFTLKAYQRAIGNTFLAGLGGMAGALILGVTLAFITTRFRIFGRALIQTLAVVALVSPPFIGAYAWIVLFGASGVVRKALSSIGLSIPPIYGAAGVILVFSLKFFPHVFLITSGALAAINRSVEEAAESLGVPPWKRLFIVTFPLILPAISVSALLTFVLSIADFGTPRIIGRDFNVLATEAFNLFSSEVGGNPGMASALSVVLIVLSMIVVLAQRWMLRKNVYYSNLIKKPERQRVRGLKATGLHILAYTIVLLGALPALIVVLFSFRRTSGPVFQPGFSLQSYEKVISTVSDPIWNTLNFSFAAVIAIVISGTLIGYLISRRPSVATGSLDALLMIPYVVPGIVMGIAFITRFNDPPLAFTGTGFIIILAVYIRRLPYSARSVAAALKQVGPSLEDAAVSLGYSPGKAFLKVTVPLIAPGILAGALMSFVTAMNELSSSLVLYVGRTITMPVRIYLSVMDGEYGTASALSTILLTMTVIAVYGAFHLSGRKESALL</sequence>
<evidence type="ECO:0000256" key="7">
    <source>
        <dbReference type="ARBA" id="ARBA00023136"/>
    </source>
</evidence>
<organism evidence="10 11">
    <name type="scientific">Microvirga puerhi</name>
    <dbReference type="NCBI Taxonomy" id="2876078"/>
    <lineage>
        <taxon>Bacteria</taxon>
        <taxon>Pseudomonadati</taxon>
        <taxon>Pseudomonadota</taxon>
        <taxon>Alphaproteobacteria</taxon>
        <taxon>Hyphomicrobiales</taxon>
        <taxon>Methylobacteriaceae</taxon>
        <taxon>Microvirga</taxon>
    </lineage>
</organism>
<dbReference type="EMBL" id="JAIRBM010000002">
    <property type="protein sequence ID" value="MBZ6075325.1"/>
    <property type="molecule type" value="Genomic_DNA"/>
</dbReference>
<dbReference type="InterPro" id="IPR000515">
    <property type="entry name" value="MetI-like"/>
</dbReference>
<feature type="domain" description="ABC transmembrane type-1" evidence="9">
    <location>
        <begin position="349"/>
        <end position="539"/>
    </location>
</feature>
<comment type="caution">
    <text evidence="10">The sequence shown here is derived from an EMBL/GenBank/DDBJ whole genome shotgun (WGS) entry which is preliminary data.</text>
</comment>
<feature type="domain" description="ABC transmembrane type-1" evidence="9">
    <location>
        <begin position="64"/>
        <end position="268"/>
    </location>
</feature>
<feature type="transmembrane region" description="Helical" evidence="8">
    <location>
        <begin position="100"/>
        <end position="123"/>
    </location>
</feature>
<evidence type="ECO:0000256" key="8">
    <source>
        <dbReference type="RuleBase" id="RU363032"/>
    </source>
</evidence>
<dbReference type="PROSITE" id="PS50928">
    <property type="entry name" value="ABC_TM1"/>
    <property type="match status" value="2"/>
</dbReference>
<evidence type="ECO:0000313" key="11">
    <source>
        <dbReference type="Proteomes" id="UP000704176"/>
    </source>
</evidence>
<name>A0ABS7VJJ0_9HYPH</name>
<evidence type="ECO:0000256" key="2">
    <source>
        <dbReference type="ARBA" id="ARBA00022448"/>
    </source>
</evidence>
<keyword evidence="5 8" id="KW-0812">Transmembrane</keyword>
<dbReference type="Gene3D" id="1.10.3720.10">
    <property type="entry name" value="MetI-like"/>
    <property type="match status" value="2"/>
</dbReference>
<keyword evidence="11" id="KW-1185">Reference proteome</keyword>
<dbReference type="Pfam" id="PF00528">
    <property type="entry name" value="BPD_transp_1"/>
    <property type="match status" value="2"/>
</dbReference>
<evidence type="ECO:0000256" key="3">
    <source>
        <dbReference type="ARBA" id="ARBA00022475"/>
    </source>
</evidence>
<keyword evidence="3" id="KW-1003">Cell membrane</keyword>
<keyword evidence="6 8" id="KW-1133">Transmembrane helix</keyword>
<keyword evidence="4" id="KW-0997">Cell inner membrane</keyword>
<dbReference type="PANTHER" id="PTHR43357:SF3">
    <property type="entry name" value="FE(3+)-TRANSPORT SYSTEM PERMEASE PROTEIN FBPB 2"/>
    <property type="match status" value="1"/>
</dbReference>
<feature type="transmembrane region" description="Helical" evidence="8">
    <location>
        <begin position="387"/>
        <end position="406"/>
    </location>
</feature>
<dbReference type="PANTHER" id="PTHR43357">
    <property type="entry name" value="INNER MEMBRANE ABC TRANSPORTER PERMEASE PROTEIN YDCV"/>
    <property type="match status" value="1"/>
</dbReference>
<dbReference type="RefSeq" id="WP_224311372.1">
    <property type="nucleotide sequence ID" value="NZ_JAIRBM010000002.1"/>
</dbReference>
<evidence type="ECO:0000313" key="10">
    <source>
        <dbReference type="EMBL" id="MBZ6075325.1"/>
    </source>
</evidence>
<gene>
    <name evidence="10" type="ORF">K9B37_03325</name>
</gene>
<keyword evidence="7 8" id="KW-0472">Membrane</keyword>
<feature type="transmembrane region" description="Helical" evidence="8">
    <location>
        <begin position="355"/>
        <end position="375"/>
    </location>
</feature>
<evidence type="ECO:0000256" key="4">
    <source>
        <dbReference type="ARBA" id="ARBA00022519"/>
    </source>
</evidence>
<feature type="transmembrane region" description="Helical" evidence="8">
    <location>
        <begin position="293"/>
        <end position="321"/>
    </location>
</feature>
<proteinExistence type="inferred from homology"/>
<dbReference type="SUPFAM" id="SSF161098">
    <property type="entry name" value="MetI-like"/>
    <property type="match status" value="2"/>
</dbReference>
<feature type="transmembrane region" description="Helical" evidence="8">
    <location>
        <begin position="249"/>
        <end position="272"/>
    </location>
</feature>
<evidence type="ECO:0000256" key="6">
    <source>
        <dbReference type="ARBA" id="ARBA00022989"/>
    </source>
</evidence>
<evidence type="ECO:0000259" key="9">
    <source>
        <dbReference type="PROSITE" id="PS50928"/>
    </source>
</evidence>
<feature type="transmembrane region" description="Helical" evidence="8">
    <location>
        <begin position="412"/>
        <end position="428"/>
    </location>
</feature>
<feature type="transmembrane region" description="Helical" evidence="8">
    <location>
        <begin position="68"/>
        <end position="88"/>
    </location>
</feature>
<comment type="similarity">
    <text evidence="8">Belongs to the binding-protein-dependent transport system permease family.</text>
</comment>
<keyword evidence="2 8" id="KW-0813">Transport</keyword>
<evidence type="ECO:0000256" key="5">
    <source>
        <dbReference type="ARBA" id="ARBA00022692"/>
    </source>
</evidence>
<feature type="transmembrane region" description="Helical" evidence="8">
    <location>
        <begin position="463"/>
        <end position="485"/>
    </location>
</feature>
<dbReference type="CDD" id="cd06261">
    <property type="entry name" value="TM_PBP2"/>
    <property type="match status" value="2"/>
</dbReference>
<dbReference type="InterPro" id="IPR035906">
    <property type="entry name" value="MetI-like_sf"/>
</dbReference>